<evidence type="ECO:0000256" key="1">
    <source>
        <dbReference type="SAM" id="Coils"/>
    </source>
</evidence>
<dbReference type="Proteomes" id="UP000036403">
    <property type="component" value="Unassembled WGS sequence"/>
</dbReference>
<sequence>MNMRMDIEEKVEDLQSQGDRTSSVRRGRDIVPVPAASSSYDGPAVGSEESPAVALVIASIGVELVEQAEDSGGDPISSLVGLSLQPEVRLTRVDVSENFQPPLPQRVPRAKRTKASDTRELYGSLPPEERAQSSVVEVSDEEADKDSSIAKNSDLERVAKGDRPRRGRPSTIGEWMNITKVKAEYVALRERQFELDEVAYILDPNTIPKQTRDKLKLPNVEDLRRNLCDLSHLEVEEAAGKSLIFMDKLSDISSGLHGRLKHELRVEARKLKASLAELRFRAYRQKVSDLQTKGNDYLRKQVERLRGELDVARAEILPLRALPSSSGRSPPYKKARGLEDSQTREIWTQMEIGDSPDPSIVPLPVSPILGKSSRVDRGCSPVWKDEASSVLSSSHREGKEVDTVISPTVGGGLTSAEASFIALLESVVADKEASRGEISRLREEFDSLSKDIVSLAGESRKTPISGILSGRKKNKKAMRKRGGTVTPLLPQASVLDEIRSGCGSAVQTSSVEETWATVTSRRSRRKASRGEDLSCTVVRTDPPIEVKALAKGKIAKLPMPLSLGLRNLSSVG</sequence>
<protein>
    <submittedName>
        <fullName evidence="3">System protein c</fullName>
    </submittedName>
</protein>
<accession>A0A0J7KCG3</accession>
<feature type="region of interest" description="Disordered" evidence="2">
    <location>
        <begin position="1"/>
        <end position="48"/>
    </location>
</feature>
<organism evidence="3 4">
    <name type="scientific">Lasius niger</name>
    <name type="common">Black garden ant</name>
    <dbReference type="NCBI Taxonomy" id="67767"/>
    <lineage>
        <taxon>Eukaryota</taxon>
        <taxon>Metazoa</taxon>
        <taxon>Ecdysozoa</taxon>
        <taxon>Arthropoda</taxon>
        <taxon>Hexapoda</taxon>
        <taxon>Insecta</taxon>
        <taxon>Pterygota</taxon>
        <taxon>Neoptera</taxon>
        <taxon>Endopterygota</taxon>
        <taxon>Hymenoptera</taxon>
        <taxon>Apocrita</taxon>
        <taxon>Aculeata</taxon>
        <taxon>Formicoidea</taxon>
        <taxon>Formicidae</taxon>
        <taxon>Formicinae</taxon>
        <taxon>Lasius</taxon>
        <taxon>Lasius</taxon>
    </lineage>
</organism>
<evidence type="ECO:0000256" key="2">
    <source>
        <dbReference type="SAM" id="MobiDB-lite"/>
    </source>
</evidence>
<feature type="coiled-coil region" evidence="1">
    <location>
        <begin position="261"/>
        <end position="315"/>
    </location>
</feature>
<keyword evidence="4" id="KW-1185">Reference proteome</keyword>
<gene>
    <name evidence="3" type="ORF">RF55_12666</name>
</gene>
<name>A0A0J7KCG3_LASNI</name>
<dbReference type="AlphaFoldDB" id="A0A0J7KCG3"/>
<dbReference type="PaxDb" id="67767-A0A0J7KCG3"/>
<feature type="compositionally biased region" description="Basic and acidic residues" evidence="2">
    <location>
        <begin position="145"/>
        <end position="164"/>
    </location>
</feature>
<keyword evidence="1" id="KW-0175">Coiled coil</keyword>
<feature type="coiled-coil region" evidence="1">
    <location>
        <begin position="424"/>
        <end position="458"/>
    </location>
</feature>
<comment type="caution">
    <text evidence="3">The sequence shown here is derived from an EMBL/GenBank/DDBJ whole genome shotgun (WGS) entry which is preliminary data.</text>
</comment>
<feature type="region of interest" description="Disordered" evidence="2">
    <location>
        <begin position="95"/>
        <end position="171"/>
    </location>
</feature>
<dbReference type="EMBL" id="LBMM01009714">
    <property type="protein sequence ID" value="KMQ87924.1"/>
    <property type="molecule type" value="Genomic_DNA"/>
</dbReference>
<proteinExistence type="predicted"/>
<reference evidence="3 4" key="1">
    <citation type="submission" date="2015-04" db="EMBL/GenBank/DDBJ databases">
        <title>Lasius niger genome sequencing.</title>
        <authorList>
            <person name="Konorov E.A."/>
            <person name="Nikitin M.A."/>
            <person name="Kirill M.V."/>
            <person name="Chang P."/>
        </authorList>
    </citation>
    <scope>NUCLEOTIDE SEQUENCE [LARGE SCALE GENOMIC DNA]</scope>
    <source>
        <tissue evidence="3">Whole</tissue>
    </source>
</reference>
<evidence type="ECO:0000313" key="3">
    <source>
        <dbReference type="EMBL" id="KMQ87924.1"/>
    </source>
</evidence>
<evidence type="ECO:0000313" key="4">
    <source>
        <dbReference type="Proteomes" id="UP000036403"/>
    </source>
</evidence>